<dbReference type="GO" id="GO:0005730">
    <property type="term" value="C:nucleolus"/>
    <property type="evidence" value="ECO:0007669"/>
    <property type="project" value="UniProtKB-SubCell"/>
</dbReference>
<dbReference type="EMBL" id="GL871193">
    <property type="protein sequence ID" value="EGC32432.1"/>
    <property type="molecule type" value="Genomic_DNA"/>
</dbReference>
<dbReference type="Gene3D" id="1.10.10.2150">
    <property type="entry name" value="Ribosomal RNA-processing protein 8, N-terminal domain"/>
    <property type="match status" value="1"/>
</dbReference>
<dbReference type="SUPFAM" id="SSF53335">
    <property type="entry name" value="S-adenosyl-L-methionine-dependent methyltransferases"/>
    <property type="match status" value="1"/>
</dbReference>
<keyword evidence="4" id="KW-0678">Repressor</keyword>
<dbReference type="PANTHER" id="PTHR12787:SF0">
    <property type="entry name" value="RIBOSOMAL RNA-PROCESSING PROTEIN 8"/>
    <property type="match status" value="1"/>
</dbReference>
<dbReference type="Proteomes" id="UP000001064">
    <property type="component" value="Unassembled WGS sequence"/>
</dbReference>
<keyword evidence="7 13" id="KW-0808">Transferase</keyword>
<dbReference type="GeneID" id="10508972"/>
<evidence type="ECO:0000313" key="14">
    <source>
        <dbReference type="EMBL" id="EGC32432.1"/>
    </source>
</evidence>
<evidence type="ECO:0000256" key="2">
    <source>
        <dbReference type="ARBA" id="ARBA00006301"/>
    </source>
</evidence>
<dbReference type="RefSeq" id="XP_003291044.1">
    <property type="nucleotide sequence ID" value="XM_003290996.1"/>
</dbReference>
<evidence type="ECO:0000256" key="9">
    <source>
        <dbReference type="ARBA" id="ARBA00022853"/>
    </source>
</evidence>
<accession>F0ZUF6</accession>
<dbReference type="Gene3D" id="3.40.50.150">
    <property type="entry name" value="Vaccinia Virus protein VP39"/>
    <property type="match status" value="1"/>
</dbReference>
<evidence type="ECO:0000256" key="11">
    <source>
        <dbReference type="ARBA" id="ARBA00023163"/>
    </source>
</evidence>
<keyword evidence="9" id="KW-0156">Chromatin regulator</keyword>
<dbReference type="STRING" id="5786.F0ZUF6"/>
<feature type="non-terminal residue" evidence="14">
    <location>
        <position position="1"/>
    </location>
</feature>
<dbReference type="GO" id="GO:0006325">
    <property type="term" value="P:chromatin organization"/>
    <property type="evidence" value="ECO:0007669"/>
    <property type="project" value="UniProtKB-KW"/>
</dbReference>
<keyword evidence="11" id="KW-0804">Transcription</keyword>
<dbReference type="InterPro" id="IPR042036">
    <property type="entry name" value="RRP8_N"/>
</dbReference>
<dbReference type="EC" id="2.1.1.-" evidence="13"/>
<evidence type="ECO:0000256" key="1">
    <source>
        <dbReference type="ARBA" id="ARBA00004604"/>
    </source>
</evidence>
<comment type="subcellular location">
    <subcellularLocation>
        <location evidence="1 13">Nucleus</location>
        <location evidence="1 13">Nucleolus</location>
    </subcellularLocation>
</comment>
<feature type="non-terminal residue" evidence="14">
    <location>
        <position position="199"/>
    </location>
</feature>
<dbReference type="GO" id="GO:0032259">
    <property type="term" value="P:methylation"/>
    <property type="evidence" value="ECO:0007669"/>
    <property type="project" value="UniProtKB-KW"/>
</dbReference>
<name>F0ZUF6_DICPU</name>
<comment type="function">
    <text evidence="13">Probable methyltransferase required to silence rDNA.</text>
</comment>
<evidence type="ECO:0000256" key="12">
    <source>
        <dbReference type="ARBA" id="ARBA00023242"/>
    </source>
</evidence>
<dbReference type="FunFam" id="3.40.50.150:FF:000068">
    <property type="entry name" value="Ribosomal RNA-processing protein 8"/>
    <property type="match status" value="1"/>
</dbReference>
<dbReference type="InterPro" id="IPR007823">
    <property type="entry name" value="RRP8"/>
</dbReference>
<dbReference type="OrthoDB" id="10258825at2759"/>
<evidence type="ECO:0000256" key="4">
    <source>
        <dbReference type="ARBA" id="ARBA00022491"/>
    </source>
</evidence>
<evidence type="ECO:0000313" key="15">
    <source>
        <dbReference type="Proteomes" id="UP000001064"/>
    </source>
</evidence>
<keyword evidence="6 13" id="KW-0489">Methyltransferase</keyword>
<dbReference type="GO" id="GO:0006364">
    <property type="term" value="P:rRNA processing"/>
    <property type="evidence" value="ECO:0007669"/>
    <property type="project" value="UniProtKB-UniRule"/>
</dbReference>
<dbReference type="AlphaFoldDB" id="F0ZUF6"/>
<keyword evidence="10" id="KW-0805">Transcription regulation</keyword>
<evidence type="ECO:0000256" key="10">
    <source>
        <dbReference type="ARBA" id="ARBA00023015"/>
    </source>
</evidence>
<evidence type="ECO:0000256" key="5">
    <source>
        <dbReference type="ARBA" id="ARBA00022552"/>
    </source>
</evidence>
<keyword evidence="15" id="KW-1185">Reference proteome</keyword>
<keyword evidence="8 13" id="KW-0949">S-adenosyl-L-methionine</keyword>
<dbReference type="PANTHER" id="PTHR12787">
    <property type="entry name" value="RIBOSOMAL RNA-PROCESSING PROTEIN 8"/>
    <property type="match status" value="1"/>
</dbReference>
<sequence length="199" mass="22950">SSLQNEMSETLKGSRFRWLNELLYVSHSKEAFKEFSQDRSLFDQYHSGFKSQVQSWPINPLDIIIEELKSIKQRKKIADLGCGEAQLAEKLGKQHEVQSFDLVAVNERVTACDVSNLPLKDESIDITVFCLSLMGTNFMDFLNEAKRILISNGTLKIAEIESRITNIKVFIEEVEKLGFKLVKKNEKNEYFTLFEFTKI</sequence>
<gene>
    <name evidence="14" type="ORF">DICPUDRAFT_9102</name>
</gene>
<evidence type="ECO:0000256" key="8">
    <source>
        <dbReference type="ARBA" id="ARBA00022691"/>
    </source>
</evidence>
<dbReference type="InterPro" id="IPR029063">
    <property type="entry name" value="SAM-dependent_MTases_sf"/>
</dbReference>
<proteinExistence type="inferred from homology"/>
<evidence type="ECO:0000256" key="6">
    <source>
        <dbReference type="ARBA" id="ARBA00022603"/>
    </source>
</evidence>
<dbReference type="GO" id="GO:0008168">
    <property type="term" value="F:methyltransferase activity"/>
    <property type="evidence" value="ECO:0007669"/>
    <property type="project" value="UniProtKB-KW"/>
</dbReference>
<evidence type="ECO:0000256" key="3">
    <source>
        <dbReference type="ARBA" id="ARBA00020203"/>
    </source>
</evidence>
<evidence type="ECO:0000256" key="13">
    <source>
        <dbReference type="RuleBase" id="RU365074"/>
    </source>
</evidence>
<keyword evidence="12 13" id="KW-0539">Nucleus</keyword>
<dbReference type="OMA" id="KWPTNPL"/>
<dbReference type="InParanoid" id="F0ZUF6"/>
<protein>
    <recommendedName>
        <fullName evidence="3 13">Ribosomal RNA-processing protein 8</fullName>
        <ecNumber evidence="13">2.1.1.-</ecNumber>
    </recommendedName>
</protein>
<dbReference type="VEuPathDB" id="AmoebaDB:DICPUDRAFT_9102"/>
<dbReference type="KEGG" id="dpp:DICPUDRAFT_9102"/>
<keyword evidence="5 13" id="KW-0698">rRNA processing</keyword>
<evidence type="ECO:0000256" key="7">
    <source>
        <dbReference type="ARBA" id="ARBA00022679"/>
    </source>
</evidence>
<comment type="similarity">
    <text evidence="2 13">Belongs to the methyltransferase superfamily. RRP8 family.</text>
</comment>
<dbReference type="FunCoup" id="F0ZUF6">
    <property type="interactions" value="420"/>
</dbReference>
<dbReference type="Pfam" id="PF05148">
    <property type="entry name" value="Methyltransf_8"/>
    <property type="match status" value="1"/>
</dbReference>
<reference evidence="15" key="1">
    <citation type="journal article" date="2011" name="Genome Biol.">
        <title>Comparative genomics of the social amoebae Dictyostelium discoideum and Dictyostelium purpureum.</title>
        <authorList>
            <consortium name="US DOE Joint Genome Institute (JGI-PGF)"/>
            <person name="Sucgang R."/>
            <person name="Kuo A."/>
            <person name="Tian X."/>
            <person name="Salerno W."/>
            <person name="Parikh A."/>
            <person name="Feasley C.L."/>
            <person name="Dalin E."/>
            <person name="Tu H."/>
            <person name="Huang E."/>
            <person name="Barry K."/>
            <person name="Lindquist E."/>
            <person name="Shapiro H."/>
            <person name="Bruce D."/>
            <person name="Schmutz J."/>
            <person name="Salamov A."/>
            <person name="Fey P."/>
            <person name="Gaudet P."/>
            <person name="Anjard C."/>
            <person name="Babu M.M."/>
            <person name="Basu S."/>
            <person name="Bushmanova Y."/>
            <person name="van der Wel H."/>
            <person name="Katoh-Kurasawa M."/>
            <person name="Dinh C."/>
            <person name="Coutinho P.M."/>
            <person name="Saito T."/>
            <person name="Elias M."/>
            <person name="Schaap P."/>
            <person name="Kay R.R."/>
            <person name="Henrissat B."/>
            <person name="Eichinger L."/>
            <person name="Rivero F."/>
            <person name="Putnam N.H."/>
            <person name="West C.M."/>
            <person name="Loomis W.F."/>
            <person name="Chisholm R.L."/>
            <person name="Shaulsky G."/>
            <person name="Strassmann J.E."/>
            <person name="Queller D.C."/>
            <person name="Kuspa A."/>
            <person name="Grigoriev I.V."/>
        </authorList>
    </citation>
    <scope>NUCLEOTIDE SEQUENCE [LARGE SCALE GENOMIC DNA]</scope>
    <source>
        <strain evidence="15">QSDP1</strain>
    </source>
</reference>
<organism evidence="14 15">
    <name type="scientific">Dictyostelium purpureum</name>
    <name type="common">Slime mold</name>
    <dbReference type="NCBI Taxonomy" id="5786"/>
    <lineage>
        <taxon>Eukaryota</taxon>
        <taxon>Amoebozoa</taxon>
        <taxon>Evosea</taxon>
        <taxon>Eumycetozoa</taxon>
        <taxon>Dictyostelia</taxon>
        <taxon>Dictyosteliales</taxon>
        <taxon>Dictyosteliaceae</taxon>
        <taxon>Dictyostelium</taxon>
    </lineage>
</organism>
<dbReference type="eggNOG" id="KOG3045">
    <property type="taxonomic scope" value="Eukaryota"/>
</dbReference>
<dbReference type="FunFam" id="1.10.10.2150:FF:000001">
    <property type="entry name" value="Ribosomal RNA-processing protein 8"/>
    <property type="match status" value="1"/>
</dbReference>